<dbReference type="Pfam" id="PF13474">
    <property type="entry name" value="SnoaL_3"/>
    <property type="match status" value="1"/>
</dbReference>
<dbReference type="Gene3D" id="3.10.450.50">
    <property type="match status" value="1"/>
</dbReference>
<dbReference type="Proteomes" id="UP001139369">
    <property type="component" value="Unassembled WGS sequence"/>
</dbReference>
<dbReference type="AlphaFoldDB" id="A0A9X1VNF1"/>
<name>A0A9X1VNF1_9FLAO</name>
<feature type="domain" description="SnoaL-like" evidence="1">
    <location>
        <begin position="36"/>
        <end position="149"/>
    </location>
</feature>
<proteinExistence type="predicted"/>
<protein>
    <submittedName>
        <fullName evidence="2">Nuclear transport factor 2 family protein</fullName>
    </submittedName>
</protein>
<comment type="caution">
    <text evidence="2">The sequence shown here is derived from an EMBL/GenBank/DDBJ whole genome shotgun (WGS) entry which is preliminary data.</text>
</comment>
<dbReference type="EMBL" id="JAKQYM010000005">
    <property type="protein sequence ID" value="MCI2229265.1"/>
    <property type="molecule type" value="Genomic_DNA"/>
</dbReference>
<dbReference type="SUPFAM" id="SSF54427">
    <property type="entry name" value="NTF2-like"/>
    <property type="match status" value="1"/>
</dbReference>
<gene>
    <name evidence="2" type="ORF">MC378_08825</name>
</gene>
<reference evidence="2" key="1">
    <citation type="submission" date="2022-02" db="EMBL/GenBank/DDBJ databases">
        <title>Polaribacter sp. MSW13, isolated from seawater.</title>
        <authorList>
            <person name="Kristyanto S."/>
            <person name="Jung J."/>
            <person name="Jeon C.O."/>
        </authorList>
    </citation>
    <scope>NUCLEOTIDE SEQUENCE</scope>
    <source>
        <strain evidence="2">MSW13</strain>
    </source>
</reference>
<evidence type="ECO:0000313" key="3">
    <source>
        <dbReference type="Proteomes" id="UP001139369"/>
    </source>
</evidence>
<keyword evidence="3" id="KW-1185">Reference proteome</keyword>
<sequence>MKKYSFLTIFVIFLFNCSQNKQKTNGKSISLIKSDVNLLLNNWHKAAADADFNGYFEKMDSISVYIGTDATENWTKKQFQNFSKPYFEKGKAWSFKTLKRNIYVSKLQEVVWFDELLDTWMGTCRGSGVLEKNKDTWKIKHYVLSVPIPNDDINDVIAVKKKNDSILLNTLMK</sequence>
<organism evidence="2 3">
    <name type="scientific">Polaribacter marinus</name>
    <dbReference type="NCBI Taxonomy" id="2916838"/>
    <lineage>
        <taxon>Bacteria</taxon>
        <taxon>Pseudomonadati</taxon>
        <taxon>Bacteroidota</taxon>
        <taxon>Flavobacteriia</taxon>
        <taxon>Flavobacteriales</taxon>
        <taxon>Flavobacteriaceae</taxon>
    </lineage>
</organism>
<accession>A0A9X1VNF1</accession>
<evidence type="ECO:0000259" key="1">
    <source>
        <dbReference type="Pfam" id="PF13474"/>
    </source>
</evidence>
<dbReference type="InterPro" id="IPR037401">
    <property type="entry name" value="SnoaL-like"/>
</dbReference>
<dbReference type="RefSeq" id="WP_242178394.1">
    <property type="nucleotide sequence ID" value="NZ_JAKQYM010000005.1"/>
</dbReference>
<dbReference type="InterPro" id="IPR032710">
    <property type="entry name" value="NTF2-like_dom_sf"/>
</dbReference>
<evidence type="ECO:0000313" key="2">
    <source>
        <dbReference type="EMBL" id="MCI2229265.1"/>
    </source>
</evidence>